<dbReference type="Proteomes" id="UP001156870">
    <property type="component" value="Unassembled WGS sequence"/>
</dbReference>
<dbReference type="EMBL" id="BSPD01000030">
    <property type="protein sequence ID" value="GLS25443.1"/>
    <property type="molecule type" value="Genomic_DNA"/>
</dbReference>
<protein>
    <submittedName>
        <fullName evidence="2">Uncharacterized protein</fullName>
    </submittedName>
</protein>
<evidence type="ECO:0000313" key="3">
    <source>
        <dbReference type="Proteomes" id="UP001156870"/>
    </source>
</evidence>
<feature type="region of interest" description="Disordered" evidence="1">
    <location>
        <begin position="41"/>
        <end position="60"/>
    </location>
</feature>
<keyword evidence="3" id="KW-1185">Reference proteome</keyword>
<evidence type="ECO:0000256" key="1">
    <source>
        <dbReference type="SAM" id="MobiDB-lite"/>
    </source>
</evidence>
<organism evidence="2 3">
    <name type="scientific">Marinibactrum halimedae</name>
    <dbReference type="NCBI Taxonomy" id="1444977"/>
    <lineage>
        <taxon>Bacteria</taxon>
        <taxon>Pseudomonadati</taxon>
        <taxon>Pseudomonadota</taxon>
        <taxon>Gammaproteobacteria</taxon>
        <taxon>Cellvibrionales</taxon>
        <taxon>Cellvibrionaceae</taxon>
        <taxon>Marinibactrum</taxon>
    </lineage>
</organism>
<name>A0AA37WL45_9GAMM</name>
<sequence length="195" mass="20765">MTIELSKVVCFIMFGTVLSTGTLLLACSGHSSNTEKGAMALASTDKHHHDDSHSASEGYMKPGAGVTFTNDYDGKSNPGVMESFTLSAKLLQPVDNVQFSISSPDNILVGGEIQYSEVSPQSNTIEIPISVLSSEEGRYYLNVQVVTNASGYQSSRAHAVKVVFGNPPAMKSKTVHTTADGESIVIMEAQETISE</sequence>
<reference evidence="2 3" key="1">
    <citation type="journal article" date="2014" name="Int. J. Syst. Evol. Microbiol.">
        <title>Complete genome sequence of Corynebacterium casei LMG S-19264T (=DSM 44701T), isolated from a smear-ripened cheese.</title>
        <authorList>
            <consortium name="US DOE Joint Genome Institute (JGI-PGF)"/>
            <person name="Walter F."/>
            <person name="Albersmeier A."/>
            <person name="Kalinowski J."/>
            <person name="Ruckert C."/>
        </authorList>
    </citation>
    <scope>NUCLEOTIDE SEQUENCE [LARGE SCALE GENOMIC DNA]</scope>
    <source>
        <strain evidence="2 3">NBRC 110095</strain>
    </source>
</reference>
<comment type="caution">
    <text evidence="2">The sequence shown here is derived from an EMBL/GenBank/DDBJ whole genome shotgun (WGS) entry which is preliminary data.</text>
</comment>
<accession>A0AA37WL45</accession>
<dbReference type="AlphaFoldDB" id="A0AA37WL45"/>
<proteinExistence type="predicted"/>
<feature type="compositionally biased region" description="Basic and acidic residues" evidence="1">
    <location>
        <begin position="44"/>
        <end position="54"/>
    </location>
</feature>
<dbReference type="PROSITE" id="PS51257">
    <property type="entry name" value="PROKAR_LIPOPROTEIN"/>
    <property type="match status" value="1"/>
</dbReference>
<evidence type="ECO:0000313" key="2">
    <source>
        <dbReference type="EMBL" id="GLS25443.1"/>
    </source>
</evidence>
<dbReference type="RefSeq" id="WP_232592053.1">
    <property type="nucleotide sequence ID" value="NZ_JAJQVM010000001.1"/>
</dbReference>
<gene>
    <name evidence="2" type="ORF">GCM10007877_11570</name>
</gene>